<dbReference type="InterPro" id="IPR036396">
    <property type="entry name" value="Cyt_P450_sf"/>
</dbReference>
<dbReference type="PRINTS" id="PR00463">
    <property type="entry name" value="EP450I"/>
</dbReference>
<dbReference type="InterPro" id="IPR001128">
    <property type="entry name" value="Cyt_P450"/>
</dbReference>
<dbReference type="GO" id="GO:0020037">
    <property type="term" value="F:heme binding"/>
    <property type="evidence" value="ECO:0007669"/>
    <property type="project" value="InterPro"/>
</dbReference>
<dbReference type="OrthoDB" id="1103324at2759"/>
<dbReference type="InterPro" id="IPR002401">
    <property type="entry name" value="Cyt_P450_E_grp-I"/>
</dbReference>
<evidence type="ECO:0000256" key="4">
    <source>
        <dbReference type="ARBA" id="ARBA00023004"/>
    </source>
</evidence>
<dbReference type="GO" id="GO:0005506">
    <property type="term" value="F:iron ion binding"/>
    <property type="evidence" value="ECO:0007669"/>
    <property type="project" value="InterPro"/>
</dbReference>
<dbReference type="EMBL" id="AKHY01000183">
    <property type="protein sequence ID" value="EIT74769.1"/>
    <property type="molecule type" value="Genomic_DNA"/>
</dbReference>
<dbReference type="GO" id="GO:0016705">
    <property type="term" value="F:oxidoreductase activity, acting on paired donors, with incorporation or reduction of molecular oxygen"/>
    <property type="evidence" value="ECO:0007669"/>
    <property type="project" value="InterPro"/>
</dbReference>
<dbReference type="SUPFAM" id="SSF48264">
    <property type="entry name" value="Cytochrome P450"/>
    <property type="match status" value="1"/>
</dbReference>
<organism evidence="6 7">
    <name type="scientific">Aspergillus oryzae (strain 3.042)</name>
    <name type="common">Yellow koji mold</name>
    <dbReference type="NCBI Taxonomy" id="1160506"/>
    <lineage>
        <taxon>Eukaryota</taxon>
        <taxon>Fungi</taxon>
        <taxon>Dikarya</taxon>
        <taxon>Ascomycota</taxon>
        <taxon>Pezizomycotina</taxon>
        <taxon>Eurotiomycetes</taxon>
        <taxon>Eurotiomycetidae</taxon>
        <taxon>Eurotiales</taxon>
        <taxon>Aspergillaceae</taxon>
        <taxon>Aspergillus</taxon>
        <taxon>Aspergillus subgen. Circumdati</taxon>
    </lineage>
</organism>
<dbReference type="PANTHER" id="PTHR46300:SF12">
    <property type="entry name" value="P450, PUTATIVE (EUROFUNG)-RELATED"/>
    <property type="match status" value="1"/>
</dbReference>
<name>I7ZRW8_ASPO3</name>
<dbReference type="Pfam" id="PF00067">
    <property type="entry name" value="p450"/>
    <property type="match status" value="1"/>
</dbReference>
<dbReference type="InterPro" id="IPR050364">
    <property type="entry name" value="Cytochrome_P450_fung"/>
</dbReference>
<comment type="cofactor">
    <cofactor evidence="5">
        <name>heme</name>
        <dbReference type="ChEBI" id="CHEBI:30413"/>
    </cofactor>
</comment>
<evidence type="ECO:0000256" key="1">
    <source>
        <dbReference type="ARBA" id="ARBA00010617"/>
    </source>
</evidence>
<accession>I7ZRW8</accession>
<proteinExistence type="inferred from homology"/>
<dbReference type="Proteomes" id="UP000002812">
    <property type="component" value="Unassembled WGS sequence"/>
</dbReference>
<dbReference type="HOGENOM" id="CLU_001570_2_1_1"/>
<keyword evidence="5" id="KW-0349">Heme</keyword>
<dbReference type="AlphaFoldDB" id="I7ZRW8"/>
<comment type="similarity">
    <text evidence="1">Belongs to the cytochrome P450 family.</text>
</comment>
<keyword evidence="2 5" id="KW-0479">Metal-binding</keyword>
<sequence>MLTGMDIIQNLRDFTIGWTIVIISIINNSRVVHEIISKRAGTTHERPYFPIAGGLVSRNKRLFLQKTDDWREGRRLLHKLIMGSDSRNHGHLAEAASLRLLHAYMDELKAWHTHHYRYAVAIKYNIVTNTPVQRTTAELEDLRQVTSTFLTSINSSFVEFIPYAEPSFVRDAVLKTYSGTEEQVMSLTMLAIVAGADNPRMAMNTWTMACLAYPAIMQQAREELDRVSGSDARRLPNLDDLPRLPYMCAVVKERVLVDDLEFEGYRFPAGTEFLINSIPVCSNCYERPTEFWPERWLENDVSGGGIEQGLWQLALSGEKSSCVGYKLVQKELFGALSRLLYCFDYCLAGAIDDEKLGHFGSGEPFPVKVTIRSPAHECLFVEK</sequence>
<dbReference type="PANTHER" id="PTHR46300">
    <property type="entry name" value="P450, PUTATIVE (EUROFUNG)-RELATED-RELATED"/>
    <property type="match status" value="1"/>
</dbReference>
<evidence type="ECO:0000256" key="2">
    <source>
        <dbReference type="ARBA" id="ARBA00022723"/>
    </source>
</evidence>
<comment type="caution">
    <text evidence="6">The sequence shown here is derived from an EMBL/GenBank/DDBJ whole genome shotgun (WGS) entry which is preliminary data.</text>
</comment>
<reference evidence="6 7" key="1">
    <citation type="journal article" date="2012" name="Eukaryot. Cell">
        <title>Draft genome sequence of Aspergillus oryzae strain 3.042.</title>
        <authorList>
            <person name="Zhao G."/>
            <person name="Yao Y."/>
            <person name="Qi W."/>
            <person name="Wang C."/>
            <person name="Hou L."/>
            <person name="Zeng B."/>
            <person name="Cao X."/>
        </authorList>
    </citation>
    <scope>NUCLEOTIDE SEQUENCE [LARGE SCALE GENOMIC DNA]</scope>
    <source>
        <strain evidence="6 7">3.042</strain>
    </source>
</reference>
<dbReference type="Gene3D" id="1.10.630.10">
    <property type="entry name" value="Cytochrome P450"/>
    <property type="match status" value="2"/>
</dbReference>
<feature type="binding site" description="axial binding residue" evidence="5">
    <location>
        <position position="322"/>
    </location>
    <ligand>
        <name>heme</name>
        <dbReference type="ChEBI" id="CHEBI:30413"/>
    </ligand>
    <ligandPart>
        <name>Fe</name>
        <dbReference type="ChEBI" id="CHEBI:18248"/>
    </ligandPart>
</feature>
<keyword evidence="3" id="KW-0560">Oxidoreductase</keyword>
<dbReference type="GO" id="GO:0004497">
    <property type="term" value="F:monooxygenase activity"/>
    <property type="evidence" value="ECO:0007669"/>
    <property type="project" value="InterPro"/>
</dbReference>
<protein>
    <submittedName>
        <fullName evidence="6">Cytochrome protein</fullName>
    </submittedName>
</protein>
<evidence type="ECO:0000256" key="3">
    <source>
        <dbReference type="ARBA" id="ARBA00023002"/>
    </source>
</evidence>
<gene>
    <name evidence="6" type="ORF">Ao3042_08627</name>
</gene>
<evidence type="ECO:0000313" key="6">
    <source>
        <dbReference type="EMBL" id="EIT74769.1"/>
    </source>
</evidence>
<evidence type="ECO:0000313" key="7">
    <source>
        <dbReference type="Proteomes" id="UP000002812"/>
    </source>
</evidence>
<evidence type="ECO:0000256" key="5">
    <source>
        <dbReference type="PIRSR" id="PIRSR602401-1"/>
    </source>
</evidence>
<reference evidence="7" key="2">
    <citation type="submission" date="2012-06" db="EMBL/GenBank/DDBJ databases">
        <title>Comparative genomic analyses of Aspergillus oryzae 3.042 and A. oryzae RIB40 for soy-sauce fermentation.</title>
        <authorList>
            <person name="Zhao G."/>
            <person name="Hou L."/>
            <person name="Wang C."/>
            <person name="Cao X."/>
        </authorList>
    </citation>
    <scope>NUCLEOTIDE SEQUENCE [LARGE SCALE GENOMIC DNA]</scope>
    <source>
        <strain evidence="7">3.042</strain>
    </source>
</reference>
<keyword evidence="4 5" id="KW-0408">Iron</keyword>